<accession>A0A3D8SBG8</accession>
<dbReference type="InterPro" id="IPR011016">
    <property type="entry name" value="Znf_RING-CH"/>
</dbReference>
<dbReference type="PANTHER" id="PTHR46347">
    <property type="entry name" value="RING/FYVE/PHD ZINC FINGER SUPERFAMILY PROTEIN"/>
    <property type="match status" value="1"/>
</dbReference>
<feature type="transmembrane region" description="Helical" evidence="5">
    <location>
        <begin position="251"/>
        <end position="269"/>
    </location>
</feature>
<keyword evidence="8" id="KW-1185">Reference proteome</keyword>
<dbReference type="STRING" id="1810919.A0A3D8SBG8"/>
<feature type="region of interest" description="Disordered" evidence="4">
    <location>
        <begin position="1"/>
        <end position="46"/>
    </location>
</feature>
<dbReference type="PANTHER" id="PTHR46347:SF1">
    <property type="entry name" value="RING_FYVE_PHD ZINC FINGER SUPERFAMILY PROTEIN"/>
    <property type="match status" value="1"/>
</dbReference>
<feature type="transmembrane region" description="Helical" evidence="5">
    <location>
        <begin position="152"/>
        <end position="178"/>
    </location>
</feature>
<protein>
    <recommendedName>
        <fullName evidence="6">RING-CH-type domain-containing protein</fullName>
    </recommendedName>
</protein>
<dbReference type="InterPro" id="IPR013083">
    <property type="entry name" value="Znf_RING/FYVE/PHD"/>
</dbReference>
<feature type="compositionally biased region" description="Basic and acidic residues" evidence="4">
    <location>
        <begin position="300"/>
        <end position="310"/>
    </location>
</feature>
<reference evidence="7 8" key="1">
    <citation type="journal article" date="2018" name="IMA Fungus">
        <title>IMA Genome-F 9: Draft genome sequence of Annulohypoxylon stygium, Aspergillus mulundensis, Berkeleyomyces basicola (syn. Thielaviopsis basicola), Ceratocystis smalleyi, two Cercospora beticola strains, Coleophoma cylindrospora, Fusarium fracticaudum, Phialophora cf. hyalina, and Morchella septimelata.</title>
        <authorList>
            <person name="Wingfield B.D."/>
            <person name="Bills G.F."/>
            <person name="Dong Y."/>
            <person name="Huang W."/>
            <person name="Nel W.J."/>
            <person name="Swalarsk-Parry B.S."/>
            <person name="Vaghefi N."/>
            <person name="Wilken P.M."/>
            <person name="An Z."/>
            <person name="de Beer Z.W."/>
            <person name="De Vos L."/>
            <person name="Chen L."/>
            <person name="Duong T.A."/>
            <person name="Gao Y."/>
            <person name="Hammerbacher A."/>
            <person name="Kikkert J.R."/>
            <person name="Li Y."/>
            <person name="Li H."/>
            <person name="Li K."/>
            <person name="Li Q."/>
            <person name="Liu X."/>
            <person name="Ma X."/>
            <person name="Naidoo K."/>
            <person name="Pethybridge S.J."/>
            <person name="Sun J."/>
            <person name="Steenkamp E.T."/>
            <person name="van der Nest M.A."/>
            <person name="van Wyk S."/>
            <person name="Wingfield M.J."/>
            <person name="Xiong C."/>
            <person name="Yue Q."/>
            <person name="Zhang X."/>
        </authorList>
    </citation>
    <scope>NUCLEOTIDE SEQUENCE [LARGE SCALE GENOMIC DNA]</scope>
    <source>
        <strain evidence="7 8">DSM 5745</strain>
    </source>
</reference>
<dbReference type="EMBL" id="PVWQ01000004">
    <property type="protein sequence ID" value="RDW83702.1"/>
    <property type="molecule type" value="Genomic_DNA"/>
</dbReference>
<proteinExistence type="predicted"/>
<feature type="region of interest" description="Disordered" evidence="4">
    <location>
        <begin position="289"/>
        <end position="310"/>
    </location>
</feature>
<evidence type="ECO:0000256" key="1">
    <source>
        <dbReference type="ARBA" id="ARBA00022723"/>
    </source>
</evidence>
<feature type="domain" description="RING-CH-type" evidence="6">
    <location>
        <begin position="45"/>
        <end position="137"/>
    </location>
</feature>
<evidence type="ECO:0000256" key="2">
    <source>
        <dbReference type="ARBA" id="ARBA00022771"/>
    </source>
</evidence>
<dbReference type="GO" id="GO:0008270">
    <property type="term" value="F:zinc ion binding"/>
    <property type="evidence" value="ECO:0007669"/>
    <property type="project" value="UniProtKB-KW"/>
</dbReference>
<dbReference type="Proteomes" id="UP000256690">
    <property type="component" value="Unassembled WGS sequence"/>
</dbReference>
<dbReference type="GeneID" id="38114398"/>
<evidence type="ECO:0000256" key="3">
    <source>
        <dbReference type="ARBA" id="ARBA00022833"/>
    </source>
</evidence>
<feature type="transmembrane region" description="Helical" evidence="5">
    <location>
        <begin position="210"/>
        <end position="230"/>
    </location>
</feature>
<keyword evidence="3" id="KW-0862">Zinc</keyword>
<evidence type="ECO:0000256" key="4">
    <source>
        <dbReference type="SAM" id="MobiDB-lite"/>
    </source>
</evidence>
<keyword evidence="5" id="KW-0812">Transmembrane</keyword>
<comment type="caution">
    <text evidence="7">The sequence shown here is derived from an EMBL/GenBank/DDBJ whole genome shotgun (WGS) entry which is preliminary data.</text>
</comment>
<dbReference type="SUPFAM" id="SSF57850">
    <property type="entry name" value="RING/U-box"/>
    <property type="match status" value="1"/>
</dbReference>
<evidence type="ECO:0000259" key="6">
    <source>
        <dbReference type="PROSITE" id="PS51292"/>
    </source>
</evidence>
<evidence type="ECO:0000256" key="5">
    <source>
        <dbReference type="SAM" id="Phobius"/>
    </source>
</evidence>
<sequence length="310" mass="34940">MEGLHTPTWHFPTDLPTDSARSEGDQNPEDTQHAGDSGATSESPKRHYPDRLCRICLESVPPTYVPPSEHVPGFLQRGPQVVYLSEDPELGRLLKPCKCKGSSRYVHEGCLQTWRLSSHDNARFYNCPTCGFRYRLERLTWSRWINSTLSQVALTTLVLMLTIFLLGFIADPIINFYIDPVETVYYGDFWEGSSLAGTKKPTWVEHFLKGMTSLGLLGFIQALWGLAPWYSVRSSAIARGRGNTGRDRMSSIRWLVVVIGIASFFWAVYKGVRAWSRLALDKASGRVIDVPSPDDEEEIDAAKETRPNPE</sequence>
<dbReference type="Gene3D" id="3.30.40.10">
    <property type="entry name" value="Zinc/RING finger domain, C3HC4 (zinc finger)"/>
    <property type="match status" value="1"/>
</dbReference>
<name>A0A3D8SBG8_9EURO</name>
<keyword evidence="1" id="KW-0479">Metal-binding</keyword>
<evidence type="ECO:0000313" key="7">
    <source>
        <dbReference type="EMBL" id="RDW83702.1"/>
    </source>
</evidence>
<evidence type="ECO:0000313" key="8">
    <source>
        <dbReference type="Proteomes" id="UP000256690"/>
    </source>
</evidence>
<organism evidence="7 8">
    <name type="scientific">Aspergillus mulundensis</name>
    <dbReference type="NCBI Taxonomy" id="1810919"/>
    <lineage>
        <taxon>Eukaryota</taxon>
        <taxon>Fungi</taxon>
        <taxon>Dikarya</taxon>
        <taxon>Ascomycota</taxon>
        <taxon>Pezizomycotina</taxon>
        <taxon>Eurotiomycetes</taxon>
        <taxon>Eurotiomycetidae</taxon>
        <taxon>Eurotiales</taxon>
        <taxon>Aspergillaceae</taxon>
        <taxon>Aspergillus</taxon>
        <taxon>Aspergillus subgen. Nidulantes</taxon>
    </lineage>
</organism>
<dbReference type="PROSITE" id="PS51292">
    <property type="entry name" value="ZF_RING_CH"/>
    <property type="match status" value="1"/>
</dbReference>
<keyword evidence="5" id="KW-1133">Transmembrane helix</keyword>
<dbReference type="SMART" id="SM00744">
    <property type="entry name" value="RINGv"/>
    <property type="match status" value="1"/>
</dbReference>
<dbReference type="AlphaFoldDB" id="A0A3D8SBG8"/>
<dbReference type="RefSeq" id="XP_026605040.1">
    <property type="nucleotide sequence ID" value="XM_026746044.1"/>
</dbReference>
<dbReference type="Pfam" id="PF12906">
    <property type="entry name" value="RINGv"/>
    <property type="match status" value="1"/>
</dbReference>
<keyword evidence="5" id="KW-0472">Membrane</keyword>
<dbReference type="CDD" id="cd16495">
    <property type="entry name" value="RING_CH-C4HC3_MARCH"/>
    <property type="match status" value="1"/>
</dbReference>
<gene>
    <name evidence="7" type="ORF">DSM5745_04028</name>
</gene>
<keyword evidence="2" id="KW-0863">Zinc-finger</keyword>
<dbReference type="OrthoDB" id="264354at2759"/>